<evidence type="ECO:0000313" key="24">
    <source>
        <dbReference type="Proteomes" id="UP000323129"/>
    </source>
</evidence>
<evidence type="ECO:0000256" key="9">
    <source>
        <dbReference type="ARBA" id="ARBA00023136"/>
    </source>
</evidence>
<keyword evidence="4" id="KW-1003">Cell membrane</keyword>
<evidence type="ECO:0000313" key="13">
    <source>
        <dbReference type="EMBL" id="AYV38388.1"/>
    </source>
</evidence>
<evidence type="ECO:0000313" key="19">
    <source>
        <dbReference type="Proteomes" id="UP000076809"/>
    </source>
</evidence>
<dbReference type="GO" id="GO:0005886">
    <property type="term" value="C:plasma membrane"/>
    <property type="evidence" value="ECO:0007669"/>
    <property type="project" value="UniProtKB-SubCell"/>
</dbReference>
<evidence type="ECO:0000256" key="8">
    <source>
        <dbReference type="ARBA" id="ARBA00022989"/>
    </source>
</evidence>
<feature type="region of interest" description="Disordered" evidence="10">
    <location>
        <begin position="47"/>
        <end position="88"/>
    </location>
</feature>
<dbReference type="AlphaFoldDB" id="A0A0T6P450"/>
<evidence type="ECO:0000256" key="5">
    <source>
        <dbReference type="ARBA" id="ARBA00022519"/>
    </source>
</evidence>
<sequence length="211" mass="23018">MRYLISLAVSCVVVFFLFLGMNKLITPDHRELVEKDDVTMTDFIRLKPQETLQEKQRELPKPPPPKRPPPPPEMEVASTDRPKMESAPMDMPKLDIPVNIGGGNALGAYSTGGGGGGVGGNNGAIPLATFEPMMPRKAALAGLASGKVLVEFTVTERGTVSNVRIVKEEPRSYDLGKEARKTIAKWTFKPAMVDGKPQASRMQQEIEFAVN</sequence>
<reference evidence="13 21" key="5">
    <citation type="submission" date="2018-11" db="EMBL/GenBank/DDBJ databases">
        <title>Complete genome sequence of multidrug-resistant Aeromonas veronii strain MS-18-37.</title>
        <authorList>
            <person name="Abdelhamed H."/>
            <person name="Lawrence M."/>
            <person name="Waldbieser G."/>
        </authorList>
    </citation>
    <scope>NUCLEOTIDE SEQUENCE [LARGE SCALE GENOMIC DNA]</scope>
    <source>
        <strain evidence="13 21">MS-18-37</strain>
    </source>
</reference>
<evidence type="ECO:0000256" key="1">
    <source>
        <dbReference type="ARBA" id="ARBA00004383"/>
    </source>
</evidence>
<keyword evidence="3" id="KW-0813">Transport</keyword>
<feature type="compositionally biased region" description="Basic and acidic residues" evidence="10">
    <location>
        <begin position="47"/>
        <end position="60"/>
    </location>
</feature>
<evidence type="ECO:0000313" key="15">
    <source>
        <dbReference type="EMBL" id="RKJ89346.1"/>
    </source>
</evidence>
<dbReference type="Proteomes" id="UP000323129">
    <property type="component" value="Unassembled WGS sequence"/>
</dbReference>
<name>A0A0T6P450_AERVE</name>
<comment type="similarity">
    <text evidence="2">Belongs to the TonB family.</text>
</comment>
<dbReference type="NCBIfam" id="TIGR01352">
    <property type="entry name" value="tonB_Cterm"/>
    <property type="match status" value="1"/>
</dbReference>
<dbReference type="Proteomes" id="UP000241986">
    <property type="component" value="Unassembled WGS sequence"/>
</dbReference>
<reference evidence="14 20" key="3">
    <citation type="submission" date="2018-03" db="EMBL/GenBank/DDBJ databases">
        <title>Aeromonas veronii whole genome sequencing and analysis.</title>
        <authorList>
            <person name="Xie H."/>
            <person name="Liu T."/>
            <person name="Wang K."/>
        </authorList>
    </citation>
    <scope>NUCLEOTIDE SEQUENCE [LARGE SCALE GENOMIC DNA]</scope>
    <source>
        <strain evidence="14 20">XH.VA.1</strain>
    </source>
</reference>
<reference evidence="17 24" key="2">
    <citation type="submission" date="2017-08" db="EMBL/GenBank/DDBJ databases">
        <title>Aeromonas veronii bv sobria strain NS22 whole genome sequencing.</title>
        <authorList>
            <person name="Katharios P."/>
            <person name="Ha V.Q."/>
            <person name="Smyrli M."/>
        </authorList>
    </citation>
    <scope>NUCLEOTIDE SEQUENCE [LARGE SCALE GENOMIC DNA]</scope>
    <source>
        <strain evidence="17 24">NS22</strain>
    </source>
</reference>
<evidence type="ECO:0000256" key="6">
    <source>
        <dbReference type="ARBA" id="ARBA00022692"/>
    </source>
</evidence>
<dbReference type="Proteomes" id="UP000309618">
    <property type="component" value="Unassembled WGS sequence"/>
</dbReference>
<evidence type="ECO:0000259" key="11">
    <source>
        <dbReference type="PROSITE" id="PS52015"/>
    </source>
</evidence>
<keyword evidence="7" id="KW-0653">Protein transport</keyword>
<accession>A0A318DHV9</accession>
<dbReference type="STRING" id="654.AMS64_19070"/>
<keyword evidence="5" id="KW-0997">Cell inner membrane</keyword>
<evidence type="ECO:0000313" key="20">
    <source>
        <dbReference type="Proteomes" id="UP000241986"/>
    </source>
</evidence>
<protein>
    <submittedName>
        <fullName evidence="13">Energy transducer TonB</fullName>
    </submittedName>
    <submittedName>
        <fullName evidence="12">Sugar ABC transporter substrate-binding protein</fullName>
    </submittedName>
    <submittedName>
        <fullName evidence="18">TonB family domain-containing protein</fullName>
    </submittedName>
</protein>
<dbReference type="Pfam" id="PF03544">
    <property type="entry name" value="TonB_C"/>
    <property type="match status" value="1"/>
</dbReference>
<keyword evidence="8" id="KW-1133">Transmembrane helix</keyword>
<accession>A0A0T6P450</accession>
<keyword evidence="6" id="KW-0812">Transmembrane</keyword>
<evidence type="ECO:0000313" key="22">
    <source>
        <dbReference type="Proteomes" id="UP000281725"/>
    </source>
</evidence>
<dbReference type="Proteomes" id="UP000439123">
    <property type="component" value="Unassembled WGS sequence"/>
</dbReference>
<feature type="compositionally biased region" description="Pro residues" evidence="10">
    <location>
        <begin position="61"/>
        <end position="73"/>
    </location>
</feature>
<evidence type="ECO:0000313" key="14">
    <source>
        <dbReference type="EMBL" id="PTH82524.1"/>
    </source>
</evidence>
<dbReference type="PROSITE" id="PS52015">
    <property type="entry name" value="TONB_CTD"/>
    <property type="match status" value="1"/>
</dbReference>
<dbReference type="Proteomes" id="UP000076809">
    <property type="component" value="Chromosome"/>
</dbReference>
<dbReference type="EMBL" id="CABWLC010000004">
    <property type="protein sequence ID" value="VXA81600.1"/>
    <property type="molecule type" value="Genomic_DNA"/>
</dbReference>
<reference evidence="16 23" key="6">
    <citation type="submission" date="2019-04" db="EMBL/GenBank/DDBJ databases">
        <title>Comparative genomics of Aeromonas veronii strains pathogenic to fish.</title>
        <authorList>
            <person name="Cascarano M.C."/>
            <person name="Smyrli M."/>
            <person name="Katharios P."/>
        </authorList>
    </citation>
    <scope>NUCLEOTIDE SEQUENCE [LARGE SCALE GENOMIC DNA]</scope>
    <source>
        <strain evidence="16 23">XU1</strain>
    </source>
</reference>
<dbReference type="GeneID" id="60846802"/>
<dbReference type="InterPro" id="IPR051045">
    <property type="entry name" value="TonB-dependent_transducer"/>
</dbReference>
<comment type="subcellular location">
    <subcellularLocation>
        <location evidence="1">Cell inner membrane</location>
        <topology evidence="1">Single-pass membrane protein</topology>
        <orientation evidence="1">Periplasmic side</orientation>
    </subcellularLocation>
</comment>
<dbReference type="EMBL" id="CP014774">
    <property type="protein sequence ID" value="ANB52698.1"/>
    <property type="molecule type" value="Genomic_DNA"/>
</dbReference>
<evidence type="ECO:0000313" key="17">
    <source>
        <dbReference type="EMBL" id="TYD47757.1"/>
    </source>
</evidence>
<dbReference type="PANTHER" id="PTHR33446">
    <property type="entry name" value="PROTEIN TONB-RELATED"/>
    <property type="match status" value="1"/>
</dbReference>
<organism evidence="18 25">
    <name type="scientific">Aeromonas veronii</name>
    <dbReference type="NCBI Taxonomy" id="654"/>
    <lineage>
        <taxon>Bacteria</taxon>
        <taxon>Pseudomonadati</taxon>
        <taxon>Pseudomonadota</taxon>
        <taxon>Gammaproteobacteria</taxon>
        <taxon>Aeromonadales</taxon>
        <taxon>Aeromonadaceae</taxon>
        <taxon>Aeromonas</taxon>
    </lineage>
</organism>
<dbReference type="SUPFAM" id="SSF74653">
    <property type="entry name" value="TolA/TonB C-terminal domain"/>
    <property type="match status" value="1"/>
</dbReference>
<evidence type="ECO:0000256" key="2">
    <source>
        <dbReference type="ARBA" id="ARBA00006555"/>
    </source>
</evidence>
<dbReference type="Proteomes" id="UP000281725">
    <property type="component" value="Unassembled WGS sequence"/>
</dbReference>
<dbReference type="GO" id="GO:0015031">
    <property type="term" value="P:protein transport"/>
    <property type="evidence" value="ECO:0007669"/>
    <property type="project" value="UniProtKB-KW"/>
</dbReference>
<dbReference type="EMBL" id="PZKL01000012">
    <property type="protein sequence ID" value="PTH82524.1"/>
    <property type="molecule type" value="Genomic_DNA"/>
</dbReference>
<dbReference type="InterPro" id="IPR006260">
    <property type="entry name" value="TonB/TolA_C"/>
</dbReference>
<dbReference type="RefSeq" id="WP_005343441.1">
    <property type="nucleotide sequence ID" value="NZ_AP022290.1"/>
</dbReference>
<evidence type="ECO:0000313" key="16">
    <source>
        <dbReference type="EMBL" id="THJ46874.1"/>
    </source>
</evidence>
<evidence type="ECO:0000313" key="21">
    <source>
        <dbReference type="Proteomes" id="UP000267614"/>
    </source>
</evidence>
<dbReference type="EMBL" id="NQMC01000004">
    <property type="protein sequence ID" value="TYD47757.1"/>
    <property type="molecule type" value="Genomic_DNA"/>
</dbReference>
<dbReference type="GO" id="GO:0055085">
    <property type="term" value="P:transmembrane transport"/>
    <property type="evidence" value="ECO:0007669"/>
    <property type="project" value="InterPro"/>
</dbReference>
<feature type="domain" description="TonB C-terminal" evidence="11">
    <location>
        <begin position="119"/>
        <end position="211"/>
    </location>
</feature>
<evidence type="ECO:0000256" key="4">
    <source>
        <dbReference type="ARBA" id="ARBA00022475"/>
    </source>
</evidence>
<dbReference type="InterPro" id="IPR037682">
    <property type="entry name" value="TonB_C"/>
</dbReference>
<evidence type="ECO:0000313" key="23">
    <source>
        <dbReference type="Proteomes" id="UP000309618"/>
    </source>
</evidence>
<keyword evidence="24" id="KW-1185">Reference proteome</keyword>
<evidence type="ECO:0000256" key="7">
    <source>
        <dbReference type="ARBA" id="ARBA00022927"/>
    </source>
</evidence>
<dbReference type="EMBL" id="CP033604">
    <property type="protein sequence ID" value="AYV38388.1"/>
    <property type="molecule type" value="Genomic_DNA"/>
</dbReference>
<reference evidence="15 22" key="4">
    <citation type="submission" date="2018-09" db="EMBL/GenBank/DDBJ databases">
        <title>Genome sequencing of Aeromonas veronii MS-17-88.</title>
        <authorList>
            <person name="Tekedar H.C."/>
            <person name="Arick M.A."/>
            <person name="Hsu C.-Y."/>
            <person name="Thrash A."/>
            <person name="Karsi A."/>
            <person name="Lawrence M.L."/>
            <person name="Abdelhamed H."/>
        </authorList>
    </citation>
    <scope>NUCLEOTIDE SEQUENCE [LARGE SCALE GENOMIC DNA]</scope>
    <source>
        <strain evidence="15 22">MS 17-88</strain>
    </source>
</reference>
<proteinExistence type="inferred from homology"/>
<evidence type="ECO:0000313" key="25">
    <source>
        <dbReference type="Proteomes" id="UP000439123"/>
    </source>
</evidence>
<dbReference type="EMBL" id="SSUX01000002">
    <property type="protein sequence ID" value="THJ46874.1"/>
    <property type="molecule type" value="Genomic_DNA"/>
</dbReference>
<accession>A0A653KQV6</accession>
<evidence type="ECO:0000313" key="18">
    <source>
        <dbReference type="EMBL" id="VXA81600.1"/>
    </source>
</evidence>
<evidence type="ECO:0000256" key="3">
    <source>
        <dbReference type="ARBA" id="ARBA00022448"/>
    </source>
</evidence>
<gene>
    <name evidence="18" type="ORF">AERO8C_120110</name>
    <name evidence="17" type="ORF">CJF24_02425</name>
    <name evidence="15" type="ORF">D6R50_08775</name>
    <name evidence="14" type="ORF">DAA48_03940</name>
    <name evidence="16" type="ORF">E8Q35_02855</name>
    <name evidence="13" type="ORF">EFI48_17065</name>
    <name evidence="12" type="ORF">WM43_08450</name>
</gene>
<evidence type="ECO:0000313" key="12">
    <source>
        <dbReference type="EMBL" id="ANB52698.1"/>
    </source>
</evidence>
<dbReference type="Gene3D" id="3.30.1150.10">
    <property type="match status" value="1"/>
</dbReference>
<reference evidence="18 25" key="7">
    <citation type="submission" date="2019-10" db="EMBL/GenBank/DDBJ databases">
        <authorList>
            <person name="Karimi E."/>
        </authorList>
    </citation>
    <scope>NUCLEOTIDE SEQUENCE [LARGE SCALE GENOMIC DNA]</scope>
    <source>
        <strain evidence="18">Aeromonas sp. 8C</strain>
    </source>
</reference>
<reference evidence="12 19" key="1">
    <citation type="journal article" date="2016" name="J. Clin. Microbiol.">
        <title>Detection and Whole-Genome Sequencing of Carbapenemase-Producing Aeromonas hydrophila Isolates from Routine Perirectal Surveillance Culture.</title>
        <authorList>
            <person name="Hughes H.Y."/>
            <person name="Conlan S.P."/>
            <person name="Lau A.F."/>
            <person name="Dekker J.P."/>
            <person name="Michelin A.V."/>
            <person name="Youn J.H."/>
            <person name="Henderson D.K."/>
            <person name="Frank K.M."/>
            <person name="Segre J.A."/>
            <person name="Palmore T.N."/>
        </authorList>
    </citation>
    <scope>NUCLEOTIDE SEQUENCE [LARGE SCALE GENOMIC DNA]</scope>
    <source>
        <strain evidence="12 19">AVNIH1</strain>
    </source>
</reference>
<dbReference type="Proteomes" id="UP000267614">
    <property type="component" value="Chromosome"/>
</dbReference>
<keyword evidence="9" id="KW-0472">Membrane</keyword>
<dbReference type="EMBL" id="RAWX01000002">
    <property type="protein sequence ID" value="RKJ89346.1"/>
    <property type="molecule type" value="Genomic_DNA"/>
</dbReference>
<evidence type="ECO:0000256" key="10">
    <source>
        <dbReference type="SAM" id="MobiDB-lite"/>
    </source>
</evidence>